<dbReference type="eggNOG" id="COG1216">
    <property type="taxonomic scope" value="Bacteria"/>
</dbReference>
<protein>
    <submittedName>
        <fullName evidence="5">Glycosyl transferase, group 2 family</fullName>
        <ecNumber evidence="5">2.4.1.-</ecNumber>
    </submittedName>
</protein>
<evidence type="ECO:0000256" key="1">
    <source>
        <dbReference type="ARBA" id="ARBA00006739"/>
    </source>
</evidence>
<proteinExistence type="inferred from homology"/>
<evidence type="ECO:0000259" key="4">
    <source>
        <dbReference type="Pfam" id="PF00535"/>
    </source>
</evidence>
<evidence type="ECO:0000313" key="6">
    <source>
        <dbReference type="Proteomes" id="UP000002207"/>
    </source>
</evidence>
<dbReference type="PANTHER" id="PTHR43179">
    <property type="entry name" value="RHAMNOSYLTRANSFERASE WBBL"/>
    <property type="match status" value="1"/>
</dbReference>
<dbReference type="PANTHER" id="PTHR43179:SF12">
    <property type="entry name" value="GALACTOFURANOSYLTRANSFERASE GLFT2"/>
    <property type="match status" value="1"/>
</dbReference>
<keyword evidence="6" id="KW-1185">Reference proteome</keyword>
<evidence type="ECO:0000256" key="2">
    <source>
        <dbReference type="ARBA" id="ARBA00022676"/>
    </source>
</evidence>
<reference evidence="5 6" key="1">
    <citation type="journal article" date="2009" name="Appl. Environ. Microbiol.">
        <title>Three genomes from the phylum Acidobacteria provide insight into the lifestyles of these microorganisms in soils.</title>
        <authorList>
            <person name="Ward N.L."/>
            <person name="Challacombe J.F."/>
            <person name="Janssen P.H."/>
            <person name="Henrissat B."/>
            <person name="Coutinho P.M."/>
            <person name="Wu M."/>
            <person name="Xie G."/>
            <person name="Haft D.H."/>
            <person name="Sait M."/>
            <person name="Badger J."/>
            <person name="Barabote R.D."/>
            <person name="Bradley B."/>
            <person name="Brettin T.S."/>
            <person name="Brinkac L.M."/>
            <person name="Bruce D."/>
            <person name="Creasy T."/>
            <person name="Daugherty S.C."/>
            <person name="Davidsen T.M."/>
            <person name="DeBoy R.T."/>
            <person name="Detter J.C."/>
            <person name="Dodson R.J."/>
            <person name="Durkin A.S."/>
            <person name="Ganapathy A."/>
            <person name="Gwinn-Giglio M."/>
            <person name="Han C.S."/>
            <person name="Khouri H."/>
            <person name="Kiss H."/>
            <person name="Kothari S.P."/>
            <person name="Madupu R."/>
            <person name="Nelson K.E."/>
            <person name="Nelson W.C."/>
            <person name="Paulsen I."/>
            <person name="Penn K."/>
            <person name="Ren Q."/>
            <person name="Rosovitz M.J."/>
            <person name="Selengut J.D."/>
            <person name="Shrivastava S."/>
            <person name="Sullivan S.A."/>
            <person name="Tapia R."/>
            <person name="Thompson L.S."/>
            <person name="Watkins K.L."/>
            <person name="Yang Q."/>
            <person name="Yu C."/>
            <person name="Zafar N."/>
            <person name="Zhou L."/>
            <person name="Kuske C.R."/>
        </authorList>
    </citation>
    <scope>NUCLEOTIDE SEQUENCE [LARGE SCALE GENOMIC DNA]</scope>
    <source>
        <strain evidence="6">ATCC 51196 / DSM 11244 / BCRC 80197 / JCM 7670 / NBRC 15755 / NCIMB 13165 / 161</strain>
    </source>
</reference>
<comment type="similarity">
    <text evidence="1">Belongs to the glycosyltransferase 2 family.</text>
</comment>
<keyword evidence="3 5" id="KW-0808">Transferase</keyword>
<dbReference type="HOGENOM" id="CLU_023845_2_2_0"/>
<evidence type="ECO:0000256" key="3">
    <source>
        <dbReference type="ARBA" id="ARBA00022679"/>
    </source>
</evidence>
<dbReference type="OrthoDB" id="9801954at2"/>
<feature type="domain" description="Glycosyltransferase 2-like" evidence="4">
    <location>
        <begin position="5"/>
        <end position="115"/>
    </location>
</feature>
<dbReference type="RefSeq" id="WP_012680586.1">
    <property type="nucleotide sequence ID" value="NC_012483.1"/>
</dbReference>
<dbReference type="CAZy" id="GT2">
    <property type="family name" value="Glycosyltransferase Family 2"/>
</dbReference>
<dbReference type="CDD" id="cd04185">
    <property type="entry name" value="GT_2_like_b"/>
    <property type="match status" value="1"/>
</dbReference>
<keyword evidence="2 5" id="KW-0328">Glycosyltransferase</keyword>
<gene>
    <name evidence="5" type="ordered locus">ACP_0183</name>
</gene>
<dbReference type="SUPFAM" id="SSF53448">
    <property type="entry name" value="Nucleotide-diphospho-sugar transferases"/>
    <property type="match status" value="1"/>
</dbReference>
<dbReference type="AlphaFoldDB" id="C1F8Q4"/>
<evidence type="ECO:0000313" key="5">
    <source>
        <dbReference type="EMBL" id="ACO31756.1"/>
    </source>
</evidence>
<organism evidence="5 6">
    <name type="scientific">Acidobacterium capsulatum (strain ATCC 51196 / DSM 11244 / BCRC 80197 / JCM 7670 / NBRC 15755 / NCIMB 13165 / 161)</name>
    <dbReference type="NCBI Taxonomy" id="240015"/>
    <lineage>
        <taxon>Bacteria</taxon>
        <taxon>Pseudomonadati</taxon>
        <taxon>Acidobacteriota</taxon>
        <taxon>Terriglobia</taxon>
        <taxon>Terriglobales</taxon>
        <taxon>Acidobacteriaceae</taxon>
        <taxon>Acidobacterium</taxon>
    </lineage>
</organism>
<sequence>MKFAVVVVTFNRKVMLGECLQALLRQTRVPDHIYLVDNASSDGTPQYLRDAGLMDHPKISYQRLEKNTGGAGGFHAGLKTAFEAGNDWIWIMDDDAEPLPDALEKLLPYTEYPQVVGIASLKKDLNGADLVDVKPVVGVAAPPQFPYQRLQFSSFVGVAFSHAAMTKIGLPRAEFFLHHDDTEYCLRLLATGDIAYAPESVVIHKEARGADRFKKRFGRQFRVFPTDRYCMGYFGRRNGMWMDIHTGLRRPGRRSLAVHLVQTGKHLLRATLIDREDLWVRYTICVRSFLDALRGHFDNDLPFRLRARLSKATR</sequence>
<dbReference type="Pfam" id="PF00535">
    <property type="entry name" value="Glycos_transf_2"/>
    <property type="match status" value="1"/>
</dbReference>
<dbReference type="EMBL" id="CP001472">
    <property type="protein sequence ID" value="ACO31756.1"/>
    <property type="molecule type" value="Genomic_DNA"/>
</dbReference>
<dbReference type="Gene3D" id="3.90.550.10">
    <property type="entry name" value="Spore Coat Polysaccharide Biosynthesis Protein SpsA, Chain A"/>
    <property type="match status" value="1"/>
</dbReference>
<dbReference type="InterPro" id="IPR029044">
    <property type="entry name" value="Nucleotide-diphossugar_trans"/>
</dbReference>
<dbReference type="Proteomes" id="UP000002207">
    <property type="component" value="Chromosome"/>
</dbReference>
<dbReference type="KEGG" id="aca:ACP_0183"/>
<accession>C1F8Q4</accession>
<dbReference type="InterPro" id="IPR001173">
    <property type="entry name" value="Glyco_trans_2-like"/>
</dbReference>
<name>C1F8Q4_ACIC5</name>
<dbReference type="GO" id="GO:0016757">
    <property type="term" value="F:glycosyltransferase activity"/>
    <property type="evidence" value="ECO:0007669"/>
    <property type="project" value="UniProtKB-KW"/>
</dbReference>
<dbReference type="EC" id="2.4.1.-" evidence="5"/>
<dbReference type="InParanoid" id="C1F8Q4"/>
<dbReference type="STRING" id="240015.ACP_0183"/>